<evidence type="ECO:0000256" key="2">
    <source>
        <dbReference type="ARBA" id="ARBA00022679"/>
    </source>
</evidence>
<dbReference type="Proteomes" id="UP001180020">
    <property type="component" value="Unassembled WGS sequence"/>
</dbReference>
<dbReference type="PROSITE" id="PS51683">
    <property type="entry name" value="SAM_OMT_II"/>
    <property type="match status" value="1"/>
</dbReference>
<dbReference type="InterPro" id="IPR016461">
    <property type="entry name" value="COMT-like"/>
</dbReference>
<dbReference type="FunFam" id="3.40.50.150:FF:000057">
    <property type="entry name" value="O-methyltransferase ZRP4"/>
    <property type="match status" value="1"/>
</dbReference>
<accession>A0AAV9D6I6</accession>
<dbReference type="PANTHER" id="PTHR11746">
    <property type="entry name" value="O-METHYLTRANSFERASE"/>
    <property type="match status" value="1"/>
</dbReference>
<proteinExistence type="predicted"/>
<dbReference type="GO" id="GO:0008171">
    <property type="term" value="F:O-methyltransferase activity"/>
    <property type="evidence" value="ECO:0007669"/>
    <property type="project" value="InterPro"/>
</dbReference>
<feature type="active site" description="Proton acceptor" evidence="4">
    <location>
        <position position="259"/>
    </location>
</feature>
<dbReference type="InterPro" id="IPR036390">
    <property type="entry name" value="WH_DNA-bd_sf"/>
</dbReference>
<dbReference type="Pfam" id="PF00891">
    <property type="entry name" value="Methyltransf_2"/>
    <property type="match status" value="1"/>
</dbReference>
<evidence type="ECO:0000256" key="3">
    <source>
        <dbReference type="ARBA" id="ARBA00022691"/>
    </source>
</evidence>
<evidence type="ECO:0000259" key="5">
    <source>
        <dbReference type="Pfam" id="PF00891"/>
    </source>
</evidence>
<reference evidence="7" key="2">
    <citation type="submission" date="2023-06" db="EMBL/GenBank/DDBJ databases">
        <authorList>
            <person name="Ma L."/>
            <person name="Liu K.-W."/>
            <person name="Li Z."/>
            <person name="Hsiao Y.-Y."/>
            <person name="Qi Y."/>
            <person name="Fu T."/>
            <person name="Tang G."/>
            <person name="Zhang D."/>
            <person name="Sun W.-H."/>
            <person name="Liu D.-K."/>
            <person name="Li Y."/>
            <person name="Chen G.-Z."/>
            <person name="Liu X.-D."/>
            <person name="Liao X.-Y."/>
            <person name="Jiang Y.-T."/>
            <person name="Yu X."/>
            <person name="Hao Y."/>
            <person name="Huang J."/>
            <person name="Zhao X.-W."/>
            <person name="Ke S."/>
            <person name="Chen Y.-Y."/>
            <person name="Wu W.-L."/>
            <person name="Hsu J.-L."/>
            <person name="Lin Y.-F."/>
            <person name="Huang M.-D."/>
            <person name="Li C.-Y."/>
            <person name="Huang L."/>
            <person name="Wang Z.-W."/>
            <person name="Zhao X."/>
            <person name="Zhong W.-Y."/>
            <person name="Peng D.-H."/>
            <person name="Ahmad S."/>
            <person name="Lan S."/>
            <person name="Zhang J.-S."/>
            <person name="Tsai W.-C."/>
            <person name="Van De Peer Y."/>
            <person name="Liu Z.-J."/>
        </authorList>
    </citation>
    <scope>NUCLEOTIDE SEQUENCE</scope>
    <source>
        <strain evidence="7">CP</strain>
        <tissue evidence="7">Leaves</tissue>
    </source>
</reference>
<feature type="domain" description="O-methyltransferase dimerisation" evidence="6">
    <location>
        <begin position="20"/>
        <end position="107"/>
    </location>
</feature>
<feature type="domain" description="O-methyltransferase C-terminal" evidence="5">
    <location>
        <begin position="128"/>
        <end position="336"/>
    </location>
</feature>
<reference evidence="7" key="1">
    <citation type="journal article" date="2023" name="Nat. Commun.">
        <title>Diploid and tetraploid genomes of Acorus and the evolution of monocots.</title>
        <authorList>
            <person name="Ma L."/>
            <person name="Liu K.W."/>
            <person name="Li Z."/>
            <person name="Hsiao Y.Y."/>
            <person name="Qi Y."/>
            <person name="Fu T."/>
            <person name="Tang G.D."/>
            <person name="Zhang D."/>
            <person name="Sun W.H."/>
            <person name="Liu D.K."/>
            <person name="Li Y."/>
            <person name="Chen G.Z."/>
            <person name="Liu X.D."/>
            <person name="Liao X.Y."/>
            <person name="Jiang Y.T."/>
            <person name="Yu X."/>
            <person name="Hao Y."/>
            <person name="Huang J."/>
            <person name="Zhao X.W."/>
            <person name="Ke S."/>
            <person name="Chen Y.Y."/>
            <person name="Wu W.L."/>
            <person name="Hsu J.L."/>
            <person name="Lin Y.F."/>
            <person name="Huang M.D."/>
            <person name="Li C.Y."/>
            <person name="Huang L."/>
            <person name="Wang Z.W."/>
            <person name="Zhao X."/>
            <person name="Zhong W.Y."/>
            <person name="Peng D.H."/>
            <person name="Ahmad S."/>
            <person name="Lan S."/>
            <person name="Zhang J.S."/>
            <person name="Tsai W.C."/>
            <person name="Van de Peer Y."/>
            <person name="Liu Z.J."/>
        </authorList>
    </citation>
    <scope>NUCLEOTIDE SEQUENCE</scope>
    <source>
        <strain evidence="7">CP</strain>
    </source>
</reference>
<evidence type="ECO:0000313" key="8">
    <source>
        <dbReference type="Proteomes" id="UP001180020"/>
    </source>
</evidence>
<dbReference type="GO" id="GO:0008757">
    <property type="term" value="F:S-adenosylmethionine-dependent methyltransferase activity"/>
    <property type="evidence" value="ECO:0007669"/>
    <property type="project" value="UniProtKB-ARBA"/>
</dbReference>
<evidence type="ECO:0000313" key="7">
    <source>
        <dbReference type="EMBL" id="KAK1296566.1"/>
    </source>
</evidence>
<name>A0AAV9D6I6_ACOCL</name>
<dbReference type="InterPro" id="IPR012967">
    <property type="entry name" value="COMT_dimerisation"/>
</dbReference>
<dbReference type="InterPro" id="IPR001077">
    <property type="entry name" value="COMT_C"/>
</dbReference>
<dbReference type="Pfam" id="PF08100">
    <property type="entry name" value="Dimerisation"/>
    <property type="match status" value="1"/>
</dbReference>
<dbReference type="PIRSF" id="PIRSF005739">
    <property type="entry name" value="O-mtase"/>
    <property type="match status" value="1"/>
</dbReference>
<keyword evidence="2" id="KW-0808">Transferase</keyword>
<keyword evidence="8" id="KW-1185">Reference proteome</keyword>
<comment type="caution">
    <text evidence="7">The sequence shown here is derived from an EMBL/GenBank/DDBJ whole genome shotgun (WGS) entry which is preliminary data.</text>
</comment>
<dbReference type="Gene3D" id="1.10.10.10">
    <property type="entry name" value="Winged helix-like DNA-binding domain superfamily/Winged helix DNA-binding domain"/>
    <property type="match status" value="1"/>
</dbReference>
<evidence type="ECO:0000256" key="4">
    <source>
        <dbReference type="PIRSR" id="PIRSR005739-1"/>
    </source>
</evidence>
<dbReference type="InterPro" id="IPR036388">
    <property type="entry name" value="WH-like_DNA-bd_sf"/>
</dbReference>
<dbReference type="GO" id="GO:0046983">
    <property type="term" value="F:protein dimerization activity"/>
    <property type="evidence" value="ECO:0007669"/>
    <property type="project" value="InterPro"/>
</dbReference>
<protein>
    <submittedName>
        <fullName evidence="7">Trans-resveratrol di-O-methyltransferase</fullName>
    </submittedName>
</protein>
<dbReference type="InterPro" id="IPR029063">
    <property type="entry name" value="SAM-dependent_MTases_sf"/>
</dbReference>
<organism evidence="7 8">
    <name type="scientific">Acorus calamus</name>
    <name type="common">Sweet flag</name>
    <dbReference type="NCBI Taxonomy" id="4465"/>
    <lineage>
        <taxon>Eukaryota</taxon>
        <taxon>Viridiplantae</taxon>
        <taxon>Streptophyta</taxon>
        <taxon>Embryophyta</taxon>
        <taxon>Tracheophyta</taxon>
        <taxon>Spermatophyta</taxon>
        <taxon>Magnoliopsida</taxon>
        <taxon>Liliopsida</taxon>
        <taxon>Acoraceae</taxon>
        <taxon>Acorus</taxon>
    </lineage>
</organism>
<dbReference type="SUPFAM" id="SSF46785">
    <property type="entry name" value="Winged helix' DNA-binding domain"/>
    <property type="match status" value="1"/>
</dbReference>
<dbReference type="EMBL" id="JAUJYO010000015">
    <property type="protein sequence ID" value="KAK1296566.1"/>
    <property type="molecule type" value="Genomic_DNA"/>
</dbReference>
<keyword evidence="3" id="KW-0949">S-adenosyl-L-methionine</keyword>
<gene>
    <name evidence="7" type="primary">ROMT</name>
    <name evidence="7" type="ORF">QJS10_CPB15g01936</name>
</gene>
<dbReference type="AlphaFoldDB" id="A0AAV9D6I6"/>
<keyword evidence="1" id="KW-0489">Methyltransferase</keyword>
<evidence type="ECO:0000259" key="6">
    <source>
        <dbReference type="Pfam" id="PF08100"/>
    </source>
</evidence>
<dbReference type="SUPFAM" id="SSF53335">
    <property type="entry name" value="S-adenosyl-L-methionine-dependent methyltransferases"/>
    <property type="match status" value="1"/>
</dbReference>
<sequence length="355" mass="39695">MAHPTADNVEEELQGQVLVWNHIFQFISSMSLKPAVELGIPDVLHRNEGRPICLSRLASLISIPPNRIDYLRRLMRMLVFTGCFVNVSKGEEEKYVLTPVSRLLVKDNDTGVSPFLFFQMDPVMQSPWQSLGKWFHSNQLTPFVKTHGVDIFEMAGQSESLNRLFNEAMACDSRLMAKALIEKHHDMFAGVKSLVDVGGGTGSLAAAIAKAFPWIKCTVLELPHVVADAPKDGVVEFIVGNMFEHIPSADVIILKMLLHGWNDDDCVKILKQCKKAIPPKEKGGKVIILNMIVNSNTEDHKATETQLFLDMLLMVASSGREREEHEWKKIFTEAGFTTYKATHGSGVHSLIELYP</sequence>
<dbReference type="GO" id="GO:0032259">
    <property type="term" value="P:methylation"/>
    <property type="evidence" value="ECO:0007669"/>
    <property type="project" value="UniProtKB-KW"/>
</dbReference>
<dbReference type="CDD" id="cd02440">
    <property type="entry name" value="AdoMet_MTases"/>
    <property type="match status" value="1"/>
</dbReference>
<evidence type="ECO:0000256" key="1">
    <source>
        <dbReference type="ARBA" id="ARBA00022603"/>
    </source>
</evidence>
<dbReference type="Gene3D" id="3.40.50.150">
    <property type="entry name" value="Vaccinia Virus protein VP39"/>
    <property type="match status" value="1"/>
</dbReference>